<feature type="compositionally biased region" description="Low complexity" evidence="8">
    <location>
        <begin position="207"/>
        <end position="220"/>
    </location>
</feature>
<gene>
    <name evidence="10" type="ORF">IL334_001251</name>
</gene>
<dbReference type="PANTHER" id="PTHR31313">
    <property type="entry name" value="TY1 ENHANCER ACTIVATOR"/>
    <property type="match status" value="1"/>
</dbReference>
<protein>
    <recommendedName>
        <fullName evidence="9">Zn(2)-C6 fungal-type domain-containing protein</fullName>
    </recommendedName>
</protein>
<evidence type="ECO:0000256" key="1">
    <source>
        <dbReference type="ARBA" id="ARBA00004123"/>
    </source>
</evidence>
<proteinExistence type="predicted"/>
<organism evidence="10 11">
    <name type="scientific">Kwoniella shivajii</name>
    <dbReference type="NCBI Taxonomy" id="564305"/>
    <lineage>
        <taxon>Eukaryota</taxon>
        <taxon>Fungi</taxon>
        <taxon>Dikarya</taxon>
        <taxon>Basidiomycota</taxon>
        <taxon>Agaricomycotina</taxon>
        <taxon>Tremellomycetes</taxon>
        <taxon>Tremellales</taxon>
        <taxon>Cryptococcaceae</taxon>
        <taxon>Kwoniella</taxon>
    </lineage>
</organism>
<comment type="subcellular location">
    <subcellularLocation>
        <location evidence="1">Nucleus</location>
    </subcellularLocation>
</comment>
<evidence type="ECO:0000256" key="6">
    <source>
        <dbReference type="ARBA" id="ARBA00023163"/>
    </source>
</evidence>
<dbReference type="CDD" id="cd12148">
    <property type="entry name" value="fungal_TF_MHR"/>
    <property type="match status" value="1"/>
</dbReference>
<dbReference type="PANTHER" id="PTHR31313:SF81">
    <property type="entry name" value="TY1 ENHANCER ACTIVATOR"/>
    <property type="match status" value="1"/>
</dbReference>
<dbReference type="InterPro" id="IPR051615">
    <property type="entry name" value="Transcr_Regulatory_Elem"/>
</dbReference>
<feature type="compositionally biased region" description="Polar residues" evidence="8">
    <location>
        <begin position="221"/>
        <end position="232"/>
    </location>
</feature>
<feature type="region of interest" description="Disordered" evidence="8">
    <location>
        <begin position="205"/>
        <end position="234"/>
    </location>
</feature>
<keyword evidence="4" id="KW-0805">Transcription regulation</keyword>
<evidence type="ECO:0000256" key="5">
    <source>
        <dbReference type="ARBA" id="ARBA00023125"/>
    </source>
</evidence>
<dbReference type="PROSITE" id="PS50048">
    <property type="entry name" value="ZN2_CY6_FUNGAL_2"/>
    <property type="match status" value="1"/>
</dbReference>
<keyword evidence="6" id="KW-0804">Transcription</keyword>
<feature type="region of interest" description="Disordered" evidence="8">
    <location>
        <begin position="292"/>
        <end position="311"/>
    </location>
</feature>
<sequence>MATEETKKKRRQNVACDGCKFRRVRCDLSDLLASRPSSSSSSPTPLSSLVEQHPEVGCTNCKSKGINCSTKGIREPTRPNKGGKRIDRARKEFGGEADVRLGNVDGIQQLEEDGLEQDDTGWNITGGLNQGLDQIPFDPSEFLDILPPNSVTQESSLPNPALLNDHNPQPPFSTIWSDLPAHQTPFPPFDPSVFDVNPSSVPLVSDLTSSHPLPPNSLSSVHTSESYQSTAPGTPGNFSEAALIWRQFANNRKEAIHLVHTTGLTPGADGVQLSEEDNLPDSLEERLVAQMSEVSEHGSHQSTDLPDPFNGRLMSPIVSVSTRKSGYNQEKPPLVDTDYQRTPGGEGRKRNRSVYDNGRDGKVALVSQNPWKLFASDSSSHTVRWGRNEAVSEILADKMLGMALGNHLVKTFFQAVHLSYPAISPESFYLEWARAGQRSDRMTPSQEALCAVIEAWGARYSDSPVVLGLSEAKANTAPKVIQADGTFIPGTRARTHWGRARLAACKALLDRAKRLIDENGIYRQPSITGVQALTLYSQLMHMTDQKVLDNDHCLQTRMVHCTIIEQMSILGLMWDADGPIVTDDTEAAISFSQLQMKQRRLFWTHMVGDAFFSASIGMLPKIPQEDVDAAGEWIEIVRERLPHSSFKLLAFFLSIYHRLGLAGREVAVKVSYPLRKKGSADVGKICMAVRRIWKDIRGINKDLIVHSADLMGACHKDDLLGFSPLNFLANLRLSCPFLLLVIHQLIRDQLAFWKEVHPTPAFITTPSDGSGNSHSSSPTYSDPSSATSGQPRKNRAGKENVELLERLNKESVDALLLSCRGQVRMLESIIPTGVIQSASIMLRVLIATAQLLAEVPTNEQGYPDITPGGYGWTWNTKQAEVNICVEALHQVGWAWADVGDTLDSVALTMERMTPSPDILAAYTAKQQDSESKPSNEIIRMREEDNKASEKSVNAVLAFWPPISIPQLIEKALSRNRNAMFETGLPGMTNHLQQTRWNKSPARTGVRGRPIQPSLIPIPPDTSRGDGSIPSDPTDSRSHYFHDETKYNGNERIGEGIRPASMTFSGMNEGLFEQSADQSMSNADPQLPYWIAFQQAANLASDQNVPTLQDTAFQYPDFQSSENLSFINPQTEFWAQNQLPANAHLFGSTQLQTPANVDTGTGIGTNELDVEAFLTELGLDQMPLTGQNGS</sequence>
<feature type="region of interest" description="Disordered" evidence="8">
    <location>
        <begin position="1000"/>
        <end position="1041"/>
    </location>
</feature>
<keyword evidence="5" id="KW-0238">DNA-binding</keyword>
<dbReference type="Gene3D" id="4.10.240.10">
    <property type="entry name" value="Zn(2)-C6 fungal-type DNA-binding domain"/>
    <property type="match status" value="1"/>
</dbReference>
<evidence type="ECO:0000256" key="3">
    <source>
        <dbReference type="ARBA" id="ARBA00022833"/>
    </source>
</evidence>
<evidence type="ECO:0000259" key="9">
    <source>
        <dbReference type="PROSITE" id="PS50048"/>
    </source>
</evidence>
<evidence type="ECO:0000256" key="4">
    <source>
        <dbReference type="ARBA" id="ARBA00023015"/>
    </source>
</evidence>
<evidence type="ECO:0000313" key="11">
    <source>
        <dbReference type="Proteomes" id="UP001329825"/>
    </source>
</evidence>
<feature type="region of interest" description="Disordered" evidence="8">
    <location>
        <begin position="323"/>
        <end position="356"/>
    </location>
</feature>
<keyword evidence="7" id="KW-0539">Nucleus</keyword>
<evidence type="ECO:0000256" key="7">
    <source>
        <dbReference type="ARBA" id="ARBA00023242"/>
    </source>
</evidence>
<name>A0ABZ1CSH7_9TREE</name>
<dbReference type="Proteomes" id="UP001329825">
    <property type="component" value="Chromosome 1"/>
</dbReference>
<evidence type="ECO:0000256" key="2">
    <source>
        <dbReference type="ARBA" id="ARBA00022723"/>
    </source>
</evidence>
<accession>A0ABZ1CSH7</accession>
<dbReference type="InterPro" id="IPR001138">
    <property type="entry name" value="Zn2Cys6_DnaBD"/>
</dbReference>
<dbReference type="CDD" id="cd00067">
    <property type="entry name" value="GAL4"/>
    <property type="match status" value="1"/>
</dbReference>
<evidence type="ECO:0000313" key="10">
    <source>
        <dbReference type="EMBL" id="WRT64319.1"/>
    </source>
</evidence>
<dbReference type="GeneID" id="87953382"/>
<feature type="compositionally biased region" description="Low complexity" evidence="8">
    <location>
        <begin position="765"/>
        <end position="788"/>
    </location>
</feature>
<keyword evidence="2" id="KW-0479">Metal-binding</keyword>
<evidence type="ECO:0000256" key="8">
    <source>
        <dbReference type="SAM" id="MobiDB-lite"/>
    </source>
</evidence>
<reference evidence="10 11" key="1">
    <citation type="submission" date="2024-01" db="EMBL/GenBank/DDBJ databases">
        <title>Comparative genomics of Cryptococcus and Kwoniella reveals pathogenesis evolution and contrasting modes of karyotype evolution via chromosome fusion or intercentromeric recombination.</title>
        <authorList>
            <person name="Coelho M.A."/>
            <person name="David-Palma M."/>
            <person name="Shea T."/>
            <person name="Bowers K."/>
            <person name="McGinley-Smith S."/>
            <person name="Mohammad A.W."/>
            <person name="Gnirke A."/>
            <person name="Yurkov A.M."/>
            <person name="Nowrousian M."/>
            <person name="Sun S."/>
            <person name="Cuomo C.A."/>
            <person name="Heitman J."/>
        </authorList>
    </citation>
    <scope>NUCLEOTIDE SEQUENCE [LARGE SCALE GENOMIC DNA]</scope>
    <source>
        <strain evidence="10">CBS 11374</strain>
    </source>
</reference>
<keyword evidence="11" id="KW-1185">Reference proteome</keyword>
<dbReference type="SUPFAM" id="SSF57701">
    <property type="entry name" value="Zn2/Cys6 DNA-binding domain"/>
    <property type="match status" value="1"/>
</dbReference>
<dbReference type="EMBL" id="CP141881">
    <property type="protein sequence ID" value="WRT64319.1"/>
    <property type="molecule type" value="Genomic_DNA"/>
</dbReference>
<feature type="domain" description="Zn(2)-C6 fungal-type" evidence="9">
    <location>
        <begin position="15"/>
        <end position="70"/>
    </location>
</feature>
<dbReference type="RefSeq" id="XP_062789059.1">
    <property type="nucleotide sequence ID" value="XM_062933008.1"/>
</dbReference>
<feature type="region of interest" description="Disordered" evidence="8">
    <location>
        <begin position="763"/>
        <end position="796"/>
    </location>
</feature>
<dbReference type="InterPro" id="IPR036864">
    <property type="entry name" value="Zn2-C6_fun-type_DNA-bd_sf"/>
</dbReference>
<keyword evidence="3" id="KW-0862">Zinc</keyword>